<feature type="transmembrane region" description="Helical" evidence="2">
    <location>
        <begin position="97"/>
        <end position="119"/>
    </location>
</feature>
<protein>
    <recommendedName>
        <fullName evidence="5">Transmembrane protein</fullName>
    </recommendedName>
</protein>
<evidence type="ECO:0000256" key="2">
    <source>
        <dbReference type="SAM" id="Phobius"/>
    </source>
</evidence>
<feature type="transmembrane region" description="Helical" evidence="2">
    <location>
        <begin position="37"/>
        <end position="55"/>
    </location>
</feature>
<keyword evidence="4" id="KW-1185">Reference proteome</keyword>
<accession>A0A8J5X9L1</accession>
<feature type="transmembrane region" description="Helical" evidence="2">
    <location>
        <begin position="233"/>
        <end position="255"/>
    </location>
</feature>
<proteinExistence type="predicted"/>
<keyword evidence="2" id="KW-0812">Transmembrane</keyword>
<evidence type="ECO:0000256" key="1">
    <source>
        <dbReference type="SAM" id="MobiDB-lite"/>
    </source>
</evidence>
<comment type="caution">
    <text evidence="3">The sequence shown here is derived from an EMBL/GenBank/DDBJ whole genome shotgun (WGS) entry which is preliminary data.</text>
</comment>
<evidence type="ECO:0008006" key="5">
    <source>
        <dbReference type="Google" id="ProtNLM"/>
    </source>
</evidence>
<evidence type="ECO:0000313" key="3">
    <source>
        <dbReference type="EMBL" id="KAG8459117.1"/>
    </source>
</evidence>
<gene>
    <name evidence="3" type="ORF">KFE25_002524</name>
</gene>
<feature type="region of interest" description="Disordered" evidence="1">
    <location>
        <begin position="356"/>
        <end position="445"/>
    </location>
</feature>
<keyword evidence="2" id="KW-1133">Transmembrane helix</keyword>
<evidence type="ECO:0000313" key="4">
    <source>
        <dbReference type="Proteomes" id="UP000751190"/>
    </source>
</evidence>
<organism evidence="3 4">
    <name type="scientific">Diacronema lutheri</name>
    <name type="common">Unicellular marine alga</name>
    <name type="synonym">Monochrysis lutheri</name>
    <dbReference type="NCBI Taxonomy" id="2081491"/>
    <lineage>
        <taxon>Eukaryota</taxon>
        <taxon>Haptista</taxon>
        <taxon>Haptophyta</taxon>
        <taxon>Pavlovophyceae</taxon>
        <taxon>Pavlovales</taxon>
        <taxon>Pavlovaceae</taxon>
        <taxon>Diacronema</taxon>
    </lineage>
</organism>
<feature type="transmembrane region" description="Helical" evidence="2">
    <location>
        <begin position="165"/>
        <end position="183"/>
    </location>
</feature>
<dbReference type="EMBL" id="JAGTXO010000044">
    <property type="protein sequence ID" value="KAG8459117.1"/>
    <property type="molecule type" value="Genomic_DNA"/>
</dbReference>
<feature type="compositionally biased region" description="Low complexity" evidence="1">
    <location>
        <begin position="367"/>
        <end position="379"/>
    </location>
</feature>
<feature type="compositionally biased region" description="Acidic residues" evidence="1">
    <location>
        <begin position="436"/>
        <end position="445"/>
    </location>
</feature>
<keyword evidence="2" id="KW-0472">Membrane</keyword>
<feature type="transmembrane region" description="Helical" evidence="2">
    <location>
        <begin position="125"/>
        <end position="144"/>
    </location>
</feature>
<feature type="transmembrane region" description="Helical" evidence="2">
    <location>
        <begin position="67"/>
        <end position="85"/>
    </location>
</feature>
<feature type="transmembrane region" description="Helical" evidence="2">
    <location>
        <begin position="195"/>
        <end position="213"/>
    </location>
</feature>
<sequence length="445" mass="45255">MSAGDGLTSHYVSIDELDGSAQHSGTPAFVPQQRHSMFLLVSALSTLEMVAAASVCARGETCHGAPAWGVALGLLSALICAAYLFAANSRADTAEAVLEPVVLFLFWWWVAGVSTLTFYGPFVEVGNGFCATWAALVVVTILLYGSSSAFRGTLDDAWAKMQLSAHVELLALASVVELVAASATCARGTCNDGSGWAITVGCVSLATCAWAWISSSVPAARASSLALAVRSPVFATAMSGWWLLAVCTLTLSSPFEHAGNGFLSTWAALYSSVMLVFSAYEVQLPSASWSSDTSGRLGAAVQHAPPPPHAVARPPAGPGGAPVQRPVPAAADVGGVGGMGGAYACAPPGCPPGFPTAGMPRPTAHHGAPPAGLGPGAPAQRHEPARAAAPQGEPESVGTGGPQQQVQAQRKPAMAPTAHATEAEKGALLALRSHDDEDGDEGDAL</sequence>
<reference evidence="3" key="1">
    <citation type="submission" date="2021-05" db="EMBL/GenBank/DDBJ databases">
        <title>The genome of the haptophyte Pavlova lutheri (Diacronema luteri, Pavlovales) - a model for lipid biosynthesis in eukaryotic algae.</title>
        <authorList>
            <person name="Hulatt C.J."/>
            <person name="Posewitz M.C."/>
        </authorList>
    </citation>
    <scope>NUCLEOTIDE SEQUENCE</scope>
    <source>
        <strain evidence="3">NIVA-4/92</strain>
    </source>
</reference>
<feature type="region of interest" description="Disordered" evidence="1">
    <location>
        <begin position="297"/>
        <end position="328"/>
    </location>
</feature>
<name>A0A8J5X9L1_DIALT</name>
<feature type="transmembrane region" description="Helical" evidence="2">
    <location>
        <begin position="261"/>
        <end position="280"/>
    </location>
</feature>
<dbReference type="AlphaFoldDB" id="A0A8J5X9L1"/>
<dbReference type="OrthoDB" id="10531716at2759"/>
<dbReference type="Proteomes" id="UP000751190">
    <property type="component" value="Unassembled WGS sequence"/>
</dbReference>